<name>A0A0A2WRS2_THEFI</name>
<feature type="domain" description="Periplasmic binding protein" evidence="3">
    <location>
        <begin position="27"/>
        <end position="283"/>
    </location>
</feature>
<gene>
    <name evidence="4" type="ORF">THFILI_01075</name>
</gene>
<dbReference type="Gene3D" id="3.40.50.2300">
    <property type="match status" value="2"/>
</dbReference>
<evidence type="ECO:0000256" key="2">
    <source>
        <dbReference type="ARBA" id="ARBA00022729"/>
    </source>
</evidence>
<evidence type="ECO:0000256" key="1">
    <source>
        <dbReference type="ARBA" id="ARBA00004196"/>
    </source>
</evidence>
<dbReference type="InterPro" id="IPR050555">
    <property type="entry name" value="Bact_Solute-Bind_Prot2"/>
</dbReference>
<comment type="subcellular location">
    <subcellularLocation>
        <location evidence="1">Cell envelope</location>
    </subcellularLocation>
</comment>
<dbReference type="RefSeq" id="WP_038062359.1">
    <property type="nucleotide sequence ID" value="NZ_JPSL02000034.1"/>
</dbReference>
<protein>
    <submittedName>
        <fullName evidence="4">Sugar ABC transporter substrate-binding protein</fullName>
    </submittedName>
</protein>
<dbReference type="STRING" id="276.THFILI_01075"/>
<dbReference type="PATRIC" id="fig|276.5.peg.675"/>
<proteinExistence type="predicted"/>
<keyword evidence="2" id="KW-0732">Signal</keyword>
<dbReference type="SUPFAM" id="SSF53822">
    <property type="entry name" value="Periplasmic binding protein-like I"/>
    <property type="match status" value="1"/>
</dbReference>
<keyword evidence="5" id="KW-1185">Reference proteome</keyword>
<evidence type="ECO:0000259" key="3">
    <source>
        <dbReference type="Pfam" id="PF13407"/>
    </source>
</evidence>
<dbReference type="PANTHER" id="PTHR30036">
    <property type="entry name" value="D-XYLOSE-BINDING PERIPLASMIC PROTEIN"/>
    <property type="match status" value="1"/>
</dbReference>
<dbReference type="GO" id="GO:0015753">
    <property type="term" value="P:D-xylose transmembrane transport"/>
    <property type="evidence" value="ECO:0007669"/>
    <property type="project" value="InterPro"/>
</dbReference>
<accession>A0A0A2WRS2</accession>
<evidence type="ECO:0000313" key="4">
    <source>
        <dbReference type="EMBL" id="KGQ22513.1"/>
    </source>
</evidence>
<dbReference type="AlphaFoldDB" id="A0A0A2WRS2"/>
<comment type="caution">
    <text evidence="4">The sequence shown here is derived from an EMBL/GenBank/DDBJ whole genome shotgun (WGS) entry which is preliminary data.</text>
</comment>
<dbReference type="PANTHER" id="PTHR30036:SF1">
    <property type="entry name" value="D-XYLOSE-BINDING PERIPLASMIC PROTEIN"/>
    <property type="match status" value="1"/>
</dbReference>
<dbReference type="CDD" id="cd19993">
    <property type="entry name" value="PBP1_ABC_xylose_binding-like"/>
    <property type="match status" value="1"/>
</dbReference>
<dbReference type="InterPro" id="IPR013456">
    <property type="entry name" value="XylF"/>
</dbReference>
<dbReference type="GO" id="GO:0048029">
    <property type="term" value="F:monosaccharide binding"/>
    <property type="evidence" value="ECO:0007669"/>
    <property type="project" value="InterPro"/>
</dbReference>
<dbReference type="InterPro" id="IPR025997">
    <property type="entry name" value="SBP_2_dom"/>
</dbReference>
<dbReference type="Proteomes" id="UP000030364">
    <property type="component" value="Unassembled WGS sequence"/>
</dbReference>
<reference evidence="4 5" key="1">
    <citation type="journal article" date="2015" name="Genome Announc.">
        <title>Draft Genome Sequence of the Thermophile Thermus filiformis ATCC 43280, Producer of Carotenoid-(Di)glucoside-Branched Fatty Acid (Di)esters and Source of Hyperthermostable Enzymes of Biotechnological Interest.</title>
        <authorList>
            <person name="Mandelli F."/>
            <person name="Oliveira Ramires B."/>
            <person name="Couger M.B."/>
            <person name="Paixao D.A."/>
            <person name="Camilo C.M."/>
            <person name="Polikarpov I."/>
            <person name="Prade R."/>
            <person name="Riano-Pachon D.M."/>
            <person name="Squina F.M."/>
        </authorList>
    </citation>
    <scope>NUCLEOTIDE SEQUENCE [LARGE SCALE GENOMIC DNA]</scope>
    <source>
        <strain evidence="4 5">ATCC 43280</strain>
    </source>
</reference>
<organism evidence="4 5">
    <name type="scientific">Thermus filiformis</name>
    <dbReference type="NCBI Taxonomy" id="276"/>
    <lineage>
        <taxon>Bacteria</taxon>
        <taxon>Thermotogati</taxon>
        <taxon>Deinococcota</taxon>
        <taxon>Deinococci</taxon>
        <taxon>Thermales</taxon>
        <taxon>Thermaceae</taxon>
        <taxon>Thermus</taxon>
    </lineage>
</organism>
<dbReference type="EMBL" id="JPSL02000034">
    <property type="protein sequence ID" value="KGQ22513.1"/>
    <property type="molecule type" value="Genomic_DNA"/>
</dbReference>
<dbReference type="NCBIfam" id="TIGR02634">
    <property type="entry name" value="xylF"/>
    <property type="match status" value="1"/>
</dbReference>
<dbReference type="InterPro" id="IPR028082">
    <property type="entry name" value="Peripla_BP_I"/>
</dbReference>
<dbReference type="GO" id="GO:0030288">
    <property type="term" value="C:outer membrane-bounded periplasmic space"/>
    <property type="evidence" value="ECO:0007669"/>
    <property type="project" value="TreeGrafter"/>
</dbReference>
<dbReference type="Pfam" id="PF13407">
    <property type="entry name" value="Peripla_BP_4"/>
    <property type="match status" value="1"/>
</dbReference>
<evidence type="ECO:0000313" key="5">
    <source>
        <dbReference type="Proteomes" id="UP000030364"/>
    </source>
</evidence>
<dbReference type="OrthoDB" id="9769193at2"/>
<sequence>MWKRGLGFLVLLVLAGAVWAQQRPILVGVSWANFQEERWRRDEAAIKEQLARMGAQYVSTDAQSSAEKQLNDIDSLIARGVNALIILAWDKDAILPAVQKARAAGIPVVAYDRLIADPYAFYISFDNVEVGRQQARAVYQVRPRGNYVFILGSPTDPNADLLHQGQLEVLQPAINRGEIRVVGKQYTEGWRPEVAQRNMEQILAANRNQVDAVVASNDGTAGGVIAALAAVGLAGRVPVSGQDGDWPALNRVAKGLQTVSVWKDARELGRRAAEIAVLLARGTRPDQIPGVQKFRVPGDPRGTVVNGVLLRPIPITRDNLNIVLEAGWITKEALCQGVSGPQAPQACR</sequence>